<evidence type="ECO:0000313" key="1">
    <source>
        <dbReference type="EMBL" id="KXK60150.1"/>
    </source>
</evidence>
<protein>
    <submittedName>
        <fullName evidence="1">Transposase</fullName>
    </submittedName>
</protein>
<comment type="caution">
    <text evidence="1">The sequence shown here is derived from an EMBL/GenBank/DDBJ whole genome shotgun (WGS) entry which is preliminary data.</text>
</comment>
<reference evidence="1 2" key="1">
    <citation type="submission" date="2016-01" db="EMBL/GenBank/DDBJ databases">
        <title>Whole genome sequence and analysis of Micromonospora rosaria DSM 803, which can produce antibacterial substance rosamicin.</title>
        <authorList>
            <person name="Yang H."/>
            <person name="He X."/>
            <person name="Zhu D."/>
        </authorList>
    </citation>
    <scope>NUCLEOTIDE SEQUENCE [LARGE SCALE GENOMIC DNA]</scope>
    <source>
        <strain evidence="1 2">DSM 803</strain>
    </source>
</reference>
<dbReference type="EMBL" id="LRQV01000082">
    <property type="protein sequence ID" value="KXK60150.1"/>
    <property type="molecule type" value="Genomic_DNA"/>
</dbReference>
<dbReference type="Proteomes" id="UP000070620">
    <property type="component" value="Unassembled WGS sequence"/>
</dbReference>
<gene>
    <name evidence="1" type="ORF">AWW66_20395</name>
</gene>
<dbReference type="AlphaFoldDB" id="A0A136PNT0"/>
<keyword evidence="2" id="KW-1185">Reference proteome</keyword>
<organism evidence="1 2">
    <name type="scientific">Micromonospora rosaria</name>
    <dbReference type="NCBI Taxonomy" id="47874"/>
    <lineage>
        <taxon>Bacteria</taxon>
        <taxon>Bacillati</taxon>
        <taxon>Actinomycetota</taxon>
        <taxon>Actinomycetes</taxon>
        <taxon>Micromonosporales</taxon>
        <taxon>Micromonosporaceae</taxon>
        <taxon>Micromonospora</taxon>
    </lineage>
</organism>
<name>A0A136PNT0_9ACTN</name>
<sequence>MEPIQFRMPTIDINIRHELTNEPDPKTIRLLPLQY</sequence>
<evidence type="ECO:0000313" key="2">
    <source>
        <dbReference type="Proteomes" id="UP000070620"/>
    </source>
</evidence>
<proteinExistence type="predicted"/>
<accession>A0A136PNT0</accession>